<dbReference type="PROSITE" id="PS50237">
    <property type="entry name" value="HECT"/>
    <property type="match status" value="1"/>
</dbReference>
<dbReference type="Pfam" id="PF00240">
    <property type="entry name" value="ubiquitin"/>
    <property type="match status" value="1"/>
</dbReference>
<dbReference type="InterPro" id="IPR035983">
    <property type="entry name" value="Hect_E3_ubiquitin_ligase"/>
</dbReference>
<dbReference type="InterPro" id="IPR050409">
    <property type="entry name" value="E3_ubiq-protein_ligase"/>
</dbReference>
<dbReference type="GO" id="GO:0061630">
    <property type="term" value="F:ubiquitin protein ligase activity"/>
    <property type="evidence" value="ECO:0000318"/>
    <property type="project" value="GO_Central"/>
</dbReference>
<dbReference type="GO" id="GO:0006511">
    <property type="term" value="P:ubiquitin-dependent protein catabolic process"/>
    <property type="evidence" value="ECO:0000318"/>
    <property type="project" value="GO_Central"/>
</dbReference>
<dbReference type="Proteomes" id="UP000017836">
    <property type="component" value="Unassembled WGS sequence"/>
</dbReference>
<dbReference type="Gene3D" id="3.30.2160.10">
    <property type="entry name" value="Hect, E3 ligase catalytic domain"/>
    <property type="match status" value="1"/>
</dbReference>
<comment type="catalytic activity">
    <reaction evidence="1">
        <text>S-ubiquitinyl-[E2 ubiquitin-conjugating enzyme]-L-cysteine + [acceptor protein]-L-lysine = [E2 ubiquitin-conjugating enzyme]-L-cysteine + N(6)-ubiquitinyl-[acceptor protein]-L-lysine.</text>
        <dbReference type="EC" id="2.3.2.26"/>
    </reaction>
</comment>
<dbReference type="InterPro" id="IPR000626">
    <property type="entry name" value="Ubiquitin-like_dom"/>
</dbReference>
<name>U5D7S8_AMBTC</name>
<evidence type="ECO:0000256" key="2">
    <source>
        <dbReference type="ARBA" id="ARBA00004906"/>
    </source>
</evidence>
<evidence type="ECO:0000256" key="6">
    <source>
        <dbReference type="PROSITE-ProRule" id="PRU00104"/>
    </source>
</evidence>
<organism evidence="9 10">
    <name type="scientific">Amborella trichopoda</name>
    <dbReference type="NCBI Taxonomy" id="13333"/>
    <lineage>
        <taxon>Eukaryota</taxon>
        <taxon>Viridiplantae</taxon>
        <taxon>Streptophyta</taxon>
        <taxon>Embryophyta</taxon>
        <taxon>Tracheophyta</taxon>
        <taxon>Spermatophyta</taxon>
        <taxon>Magnoliopsida</taxon>
        <taxon>Amborellales</taxon>
        <taxon>Amborellaceae</taxon>
        <taxon>Amborella</taxon>
    </lineage>
</organism>
<dbReference type="PANTHER" id="PTHR11254">
    <property type="entry name" value="HECT DOMAIN UBIQUITIN-PROTEIN LIGASE"/>
    <property type="match status" value="1"/>
</dbReference>
<dbReference type="SUPFAM" id="SSF54236">
    <property type="entry name" value="Ubiquitin-like"/>
    <property type="match status" value="1"/>
</dbReference>
<dbReference type="STRING" id="13333.U5D7S8"/>
<protein>
    <recommendedName>
        <fullName evidence="3">HECT-type E3 ubiquitin transferase</fullName>
        <ecNumber evidence="3">2.3.2.26</ecNumber>
    </recommendedName>
</protein>
<accession>U5D7S8</accession>
<dbReference type="Gene3D" id="3.10.20.90">
    <property type="entry name" value="Phosphatidylinositol 3-kinase Catalytic Subunit, Chain A, domain 1"/>
    <property type="match status" value="1"/>
</dbReference>
<reference evidence="10" key="1">
    <citation type="journal article" date="2013" name="Science">
        <title>The Amborella genome and the evolution of flowering plants.</title>
        <authorList>
            <consortium name="Amborella Genome Project"/>
        </authorList>
    </citation>
    <scope>NUCLEOTIDE SEQUENCE [LARGE SCALE GENOMIC DNA]</scope>
</reference>
<dbReference type="InterPro" id="IPR000569">
    <property type="entry name" value="HECT_dom"/>
</dbReference>
<keyword evidence="4" id="KW-0808">Transferase</keyword>
<dbReference type="SUPFAM" id="SSF56204">
    <property type="entry name" value="Hect, E3 ligase catalytic domain"/>
    <property type="match status" value="1"/>
</dbReference>
<dbReference type="SMART" id="SM00213">
    <property type="entry name" value="UBQ"/>
    <property type="match status" value="1"/>
</dbReference>
<evidence type="ECO:0000259" key="8">
    <source>
        <dbReference type="PROSITE" id="PS50237"/>
    </source>
</evidence>
<dbReference type="PROSITE" id="PS50053">
    <property type="entry name" value="UBIQUITIN_2"/>
    <property type="match status" value="1"/>
</dbReference>
<evidence type="ECO:0000256" key="4">
    <source>
        <dbReference type="ARBA" id="ARBA00022679"/>
    </source>
</evidence>
<dbReference type="AlphaFoldDB" id="U5D7S8"/>
<keyword evidence="10" id="KW-1185">Reference proteome</keyword>
<proteinExistence type="predicted"/>
<dbReference type="InterPro" id="IPR019956">
    <property type="entry name" value="Ubiquitin_dom"/>
</dbReference>
<dbReference type="OMA" id="RWVARSH"/>
<feature type="domain" description="HECT" evidence="8">
    <location>
        <begin position="644"/>
        <end position="984"/>
    </location>
</feature>
<sequence>MLKATEILERLLKRKSEDSEFVEEDLSPPPFIKPRFGDFVFGAENQGGVELEETKHDEMSVMISLDALENKRDVEMIENALENKKDVEMIENQCILRDRDSSKTNWVGTKVSEQELQCYLSEDYQNSLEESIESFILDQSSKLTEKEDKKLIDKPDSSIDRNLQVGVSNEESSRANSNTQMLHFFVRTSLDGHCRTLVLQAMPNDTIRSVHEQISMKTGIPVSEQRLVYHRKQLHWDHTLQDHEIQSDSTLQLVGRMRSSCDPHSWMLVCDLISTISQMRALGHHNMFLEHSLVFKMKTFLRMASGSETPLSKQTSPSVYSPVSNHMRVFQVAGAPAALVTLFLSEIEEYRECAKRAISLFFNSKYLPEEVNGYCAPVLVEFCRLLRRTTCDLGFYNECRHFLASLLESNGDWASYFRDERAYIIARELSPFVFELAGRVSTCLDEALQLTSFPMTLVEEAKDLSIFFIALCKALEEYGDMAIFVFEMHSSLEHKAEVGSFHWLHATFNELLGKIDKCLESMEKSLVTLGKECAFYRSACTSYLVALKGLNEVSKLFKGARDYLLYVLRMRKKILNDLVKHSKQCTDHVWLLLEHKDLIDFDPKRRLLLSMLPELKEDNDERYEMLIERGQLLTSSYEYIAKADRHEIQKGLLVDFKDEEAIGPGVVREWFRLVSHGIFDARNSLFLQCPNDRRRFFPNPASGVNSLHLPYFGFCGRLVAMSLMHKVQLDVVFARAFFLQLAGRSVSWEDVQDADPSMYSSCKRIMDMDPEVLDSDALGLTFVTEVEEMGLHKVIELCPGGRGITVNSSNRQQYIEQLIQHRFVTSVSEQISHFSQGFADILCEPKLYKSFFQSLELKEFDLMLYGSDRPICVKEWKAHTEYHGYKETDDQIVWFWKVVEGMSVREQKMLLCFWTSTHQLPLEGFPGLPGNLQICKSHHGPNWLPTSHTCFYQLCLPIYPSLKIMRDRILAISQEHIAQSFGFA</sequence>
<gene>
    <name evidence="9" type="ORF">AMTR_s00055p00173600</name>
</gene>
<evidence type="ECO:0000256" key="3">
    <source>
        <dbReference type="ARBA" id="ARBA00012485"/>
    </source>
</evidence>
<evidence type="ECO:0000256" key="1">
    <source>
        <dbReference type="ARBA" id="ARBA00000885"/>
    </source>
</evidence>
<feature type="active site" description="Glycyl thioester intermediate" evidence="6">
    <location>
        <position position="950"/>
    </location>
</feature>
<dbReference type="EMBL" id="KI392237">
    <property type="protein sequence ID" value="ERN18300.1"/>
    <property type="molecule type" value="Genomic_DNA"/>
</dbReference>
<dbReference type="OrthoDB" id="8068875at2759"/>
<dbReference type="HOGENOM" id="CLU_002173_8_1_1"/>
<dbReference type="InterPro" id="IPR029071">
    <property type="entry name" value="Ubiquitin-like_domsf"/>
</dbReference>
<dbReference type="CDD" id="cd00078">
    <property type="entry name" value="HECTc"/>
    <property type="match status" value="1"/>
</dbReference>
<dbReference type="eggNOG" id="KOG0940">
    <property type="taxonomic scope" value="Eukaryota"/>
</dbReference>
<dbReference type="Gramene" id="ERN18300">
    <property type="protein sequence ID" value="ERN18300"/>
    <property type="gene ID" value="AMTR_s00055p00173600"/>
</dbReference>
<dbReference type="Pfam" id="PF00632">
    <property type="entry name" value="HECT"/>
    <property type="match status" value="1"/>
</dbReference>
<dbReference type="PRINTS" id="PR00348">
    <property type="entry name" value="UBIQUITIN"/>
</dbReference>
<evidence type="ECO:0000256" key="5">
    <source>
        <dbReference type="ARBA" id="ARBA00022786"/>
    </source>
</evidence>
<evidence type="ECO:0000259" key="7">
    <source>
        <dbReference type="PROSITE" id="PS50053"/>
    </source>
</evidence>
<feature type="domain" description="Ubiquitin-like" evidence="7">
    <location>
        <begin position="182"/>
        <end position="260"/>
    </location>
</feature>
<dbReference type="EC" id="2.3.2.26" evidence="3"/>
<evidence type="ECO:0000313" key="10">
    <source>
        <dbReference type="Proteomes" id="UP000017836"/>
    </source>
</evidence>
<dbReference type="SMART" id="SM00119">
    <property type="entry name" value="HECTc"/>
    <property type="match status" value="1"/>
</dbReference>
<dbReference type="GO" id="GO:0005737">
    <property type="term" value="C:cytoplasm"/>
    <property type="evidence" value="ECO:0000318"/>
    <property type="project" value="GO_Central"/>
</dbReference>
<dbReference type="Gene3D" id="3.90.1750.10">
    <property type="entry name" value="Hect, E3 ligase catalytic domains"/>
    <property type="match status" value="1"/>
</dbReference>
<dbReference type="Gene3D" id="3.30.2410.10">
    <property type="entry name" value="Hect, E3 ligase catalytic domain"/>
    <property type="match status" value="1"/>
</dbReference>
<dbReference type="PANTHER" id="PTHR11254:SF424">
    <property type="entry name" value="E3 UBIQUITIN-PROTEIN LIGASE UPL5"/>
    <property type="match status" value="1"/>
</dbReference>
<keyword evidence="5 6" id="KW-0833">Ubl conjugation pathway</keyword>
<evidence type="ECO:0000313" key="9">
    <source>
        <dbReference type="EMBL" id="ERN18300.1"/>
    </source>
</evidence>
<comment type="pathway">
    <text evidence="2">Protein modification; protein ubiquitination.</text>
</comment>